<comment type="caution">
    <text evidence="1">The sequence shown here is derived from an EMBL/GenBank/DDBJ whole genome shotgun (WGS) entry which is preliminary data.</text>
</comment>
<gene>
    <name evidence="1" type="ORF">G7K_0421-t1</name>
</gene>
<evidence type="ECO:0000313" key="2">
    <source>
        <dbReference type="Proteomes" id="UP000033140"/>
    </source>
</evidence>
<evidence type="ECO:0000313" key="1">
    <source>
        <dbReference type="EMBL" id="GAO46184.1"/>
    </source>
</evidence>
<dbReference type="EMBL" id="BACD03000002">
    <property type="protein sequence ID" value="GAO46184.1"/>
    <property type="molecule type" value="Genomic_DNA"/>
</dbReference>
<accession>A0A0E9N8N6</accession>
<name>A0A0E9N8N6_SAICN</name>
<sequence length="68" mass="7678">MTSRGCFVSVRQSSCMQPSLYVQDQQPKRPQPFQQFPVHIGKTTAEVSSNKQFFSTKGNLLSRVLSDL</sequence>
<organism evidence="1 2">
    <name type="scientific">Saitoella complicata (strain BCRC 22490 / CBS 7301 / JCM 7358 / NBRC 10748 / NRRL Y-17804)</name>
    <dbReference type="NCBI Taxonomy" id="698492"/>
    <lineage>
        <taxon>Eukaryota</taxon>
        <taxon>Fungi</taxon>
        <taxon>Dikarya</taxon>
        <taxon>Ascomycota</taxon>
        <taxon>Taphrinomycotina</taxon>
        <taxon>Taphrinomycotina incertae sedis</taxon>
        <taxon>Saitoella</taxon>
    </lineage>
</organism>
<protein>
    <submittedName>
        <fullName evidence="1">Uncharacterized protein</fullName>
    </submittedName>
</protein>
<dbReference type="AlphaFoldDB" id="A0A0E9N8N6"/>
<keyword evidence="2" id="KW-1185">Reference proteome</keyword>
<proteinExistence type="predicted"/>
<dbReference type="Proteomes" id="UP000033140">
    <property type="component" value="Unassembled WGS sequence"/>
</dbReference>
<reference evidence="1 2" key="3">
    <citation type="journal article" date="2015" name="Genome Announc.">
        <title>Draft Genome Sequence of the Archiascomycetous Yeast Saitoella complicata.</title>
        <authorList>
            <person name="Yamauchi K."/>
            <person name="Kondo S."/>
            <person name="Hamamoto M."/>
            <person name="Takahashi Y."/>
            <person name="Ogura Y."/>
            <person name="Hayashi T."/>
            <person name="Nishida H."/>
        </authorList>
    </citation>
    <scope>NUCLEOTIDE SEQUENCE [LARGE SCALE GENOMIC DNA]</scope>
    <source>
        <strain evidence="1 2">NRRL Y-17804</strain>
    </source>
</reference>
<reference evidence="1 2" key="1">
    <citation type="journal article" date="2011" name="J. Gen. Appl. Microbiol.">
        <title>Draft genome sequencing of the enigmatic yeast Saitoella complicata.</title>
        <authorList>
            <person name="Nishida H."/>
            <person name="Hamamoto M."/>
            <person name="Sugiyama J."/>
        </authorList>
    </citation>
    <scope>NUCLEOTIDE SEQUENCE [LARGE SCALE GENOMIC DNA]</scope>
    <source>
        <strain evidence="1 2">NRRL Y-17804</strain>
    </source>
</reference>
<reference evidence="1 2" key="2">
    <citation type="journal article" date="2014" name="J. Gen. Appl. Microbiol.">
        <title>The early diverging ascomycetous budding yeast Saitoella complicata has three histone deacetylases belonging to the Clr6, Hos2, and Rpd3 lineages.</title>
        <authorList>
            <person name="Nishida H."/>
            <person name="Matsumoto T."/>
            <person name="Kondo S."/>
            <person name="Hamamoto M."/>
            <person name="Yoshikawa H."/>
        </authorList>
    </citation>
    <scope>NUCLEOTIDE SEQUENCE [LARGE SCALE GENOMIC DNA]</scope>
    <source>
        <strain evidence="1 2">NRRL Y-17804</strain>
    </source>
</reference>